<organism evidence="1 2">
    <name type="scientific">Scylla paramamosain</name>
    <name type="common">Mud crab</name>
    <dbReference type="NCBI Taxonomy" id="85552"/>
    <lineage>
        <taxon>Eukaryota</taxon>
        <taxon>Metazoa</taxon>
        <taxon>Ecdysozoa</taxon>
        <taxon>Arthropoda</taxon>
        <taxon>Crustacea</taxon>
        <taxon>Multicrustacea</taxon>
        <taxon>Malacostraca</taxon>
        <taxon>Eumalacostraca</taxon>
        <taxon>Eucarida</taxon>
        <taxon>Decapoda</taxon>
        <taxon>Pleocyemata</taxon>
        <taxon>Brachyura</taxon>
        <taxon>Eubrachyura</taxon>
        <taxon>Portunoidea</taxon>
        <taxon>Portunidae</taxon>
        <taxon>Portuninae</taxon>
        <taxon>Scylla</taxon>
    </lineage>
</organism>
<sequence length="180" mass="19470">MYESYQYTMLIKAVLRAGRSCGAEVAVSSGSGHAHGQDSWLDRCPSFHRQIPSLVYTCREVTGRRHQLWARWLAGHRRQGTTCPGKQHCLSGLRIFATKLFCPTFVSCDELSSCCWAAIGSGGGGSSGGSGGLAAAPGSGLGPVKRESTPHSAYLETLTPDCCFIVRWRLTHPPRDELIT</sequence>
<reference evidence="1 2" key="1">
    <citation type="submission" date="2023-03" db="EMBL/GenBank/DDBJ databases">
        <title>High-quality genome of Scylla paramamosain provides insights in environmental adaptation.</title>
        <authorList>
            <person name="Zhang L."/>
        </authorList>
    </citation>
    <scope>NUCLEOTIDE SEQUENCE [LARGE SCALE GENOMIC DNA]</scope>
    <source>
        <strain evidence="1">LZ_2023a</strain>
        <tissue evidence="1">Muscle</tissue>
    </source>
</reference>
<gene>
    <name evidence="1" type="ORF">O3P69_016356</name>
</gene>
<dbReference type="EMBL" id="JARAKH010000032">
    <property type="protein sequence ID" value="KAK8385480.1"/>
    <property type="molecule type" value="Genomic_DNA"/>
</dbReference>
<keyword evidence="2" id="KW-1185">Reference proteome</keyword>
<accession>A0AAW0TCS7</accession>
<dbReference type="AlphaFoldDB" id="A0AAW0TCS7"/>
<dbReference type="Proteomes" id="UP001487740">
    <property type="component" value="Unassembled WGS sequence"/>
</dbReference>
<protein>
    <submittedName>
        <fullName evidence="1">Uncharacterized protein</fullName>
    </submittedName>
</protein>
<name>A0AAW0TCS7_SCYPA</name>
<evidence type="ECO:0000313" key="2">
    <source>
        <dbReference type="Proteomes" id="UP001487740"/>
    </source>
</evidence>
<comment type="caution">
    <text evidence="1">The sequence shown here is derived from an EMBL/GenBank/DDBJ whole genome shotgun (WGS) entry which is preliminary data.</text>
</comment>
<proteinExistence type="predicted"/>
<evidence type="ECO:0000313" key="1">
    <source>
        <dbReference type="EMBL" id="KAK8385480.1"/>
    </source>
</evidence>